<evidence type="ECO:0000259" key="9">
    <source>
        <dbReference type="Pfam" id="PF07244"/>
    </source>
</evidence>
<evidence type="ECO:0000313" key="10">
    <source>
        <dbReference type="EMBL" id="MFC0593790.1"/>
    </source>
</evidence>
<reference evidence="10 11" key="1">
    <citation type="submission" date="2024-09" db="EMBL/GenBank/DDBJ databases">
        <authorList>
            <person name="Sun Q."/>
            <person name="Mori K."/>
        </authorList>
    </citation>
    <scope>NUCLEOTIDE SEQUENCE [LARGE SCALE GENOMIC DNA]</scope>
    <source>
        <strain evidence="10 11">NCAIM B.02336</strain>
    </source>
</reference>
<evidence type="ECO:0000256" key="4">
    <source>
        <dbReference type="ARBA" id="ARBA00022729"/>
    </source>
</evidence>
<protein>
    <submittedName>
        <fullName evidence="10">Autotransporter assembly complex family protein</fullName>
    </submittedName>
</protein>
<gene>
    <name evidence="10" type="ORF">ACFFGG_14650</name>
</gene>
<dbReference type="Gene3D" id="3.10.20.310">
    <property type="entry name" value="membrane protein fhac"/>
    <property type="match status" value="2"/>
</dbReference>
<feature type="domain" description="POTRA" evidence="9">
    <location>
        <begin position="242"/>
        <end position="307"/>
    </location>
</feature>
<keyword evidence="5" id="KW-0472">Membrane</keyword>
<dbReference type="RefSeq" id="WP_377542676.1">
    <property type="nucleotide sequence ID" value="NZ_JBHUHJ010000001.1"/>
</dbReference>
<dbReference type="EMBL" id="JBHLTN010000029">
    <property type="protein sequence ID" value="MFC0593790.1"/>
    <property type="molecule type" value="Genomic_DNA"/>
</dbReference>
<dbReference type="InterPro" id="IPR010827">
    <property type="entry name" value="BamA/TamA_POTRA"/>
</dbReference>
<keyword evidence="11" id="KW-1185">Reference proteome</keyword>
<evidence type="ECO:0000313" key="11">
    <source>
        <dbReference type="Proteomes" id="UP001589834"/>
    </source>
</evidence>
<keyword evidence="4 7" id="KW-0732">Signal</keyword>
<accession>A0ABV6PVB2</accession>
<dbReference type="InterPro" id="IPR006311">
    <property type="entry name" value="TAT_signal"/>
</dbReference>
<keyword evidence="3" id="KW-0812">Transmembrane</keyword>
<dbReference type="Pfam" id="PF01103">
    <property type="entry name" value="Omp85"/>
    <property type="match status" value="1"/>
</dbReference>
<evidence type="ECO:0000256" key="5">
    <source>
        <dbReference type="ARBA" id="ARBA00023136"/>
    </source>
</evidence>
<keyword evidence="2" id="KW-1134">Transmembrane beta strand</keyword>
<evidence type="ECO:0000256" key="6">
    <source>
        <dbReference type="ARBA" id="ARBA00023237"/>
    </source>
</evidence>
<comment type="subcellular location">
    <subcellularLocation>
        <location evidence="1">Membrane</location>
    </subcellularLocation>
</comment>
<feature type="signal peptide" evidence="7">
    <location>
        <begin position="1"/>
        <end position="29"/>
    </location>
</feature>
<name>A0ABV6PVB2_9BURK</name>
<keyword evidence="6" id="KW-0998">Cell outer membrane</keyword>
<sequence>MPVQPLRSMFLRAALWLALALLLPGCALLPGGDAAATDAAATSAGPSGTESAAVDAPAFDIRVDCADADLRQLVERFNSLRRYRAVSDLDAFELERLMALAERDTRELLGTEGYFAPRVQVRREGAAGARPTVVIAIEPGPATTVRQVELDFAGDIAHDADADAQAQRAAITEGWSLPAGRRFTQQRWSDAKTDALRQLLAQRYPRGRIAASQADIDAPAAQARLHVQLDSGPLFRLGTASVLGASRYPPELAERLSWLQAGQPYDQKALVDAQQRLTESGYYDGASITIDPEGDAAAAPVTYTVTEAKRHKLQLGVGYSTDSGPRLSLEHRDNTALGSSWRSDTTLQLDRKAPLVQLELHSLPDADHWRTALFARHMRQDDGALVTTSQTLRAGRLQSGPRFDRNVYVQYEQANVTGAASVVAPDALVGDGAALSLNAAWTGRYFDSPTLPTRGYGLSGEIGAGVTTMGVRKPFTRLTGRWLGMVPLGAGDSRLALRAEGGAVIGARQARLPATQLFRTGGDATVRGYAYRSIGIPLGGNWVGPGRLMALGSVEWQRPIAQQRWPGLLEHVLFVDVGSVANHASDLRAHWGVGTGLRLITPVGPMELDVAYGLQSHEVRLHMRVGFNF</sequence>
<dbReference type="PANTHER" id="PTHR12815">
    <property type="entry name" value="SORTING AND ASSEMBLY MACHINERY SAMM50 PROTEIN FAMILY MEMBER"/>
    <property type="match status" value="1"/>
</dbReference>
<organism evidence="10 11">
    <name type="scientific">Ottowia pentelensis</name>
    <dbReference type="NCBI Taxonomy" id="511108"/>
    <lineage>
        <taxon>Bacteria</taxon>
        <taxon>Pseudomonadati</taxon>
        <taxon>Pseudomonadota</taxon>
        <taxon>Betaproteobacteria</taxon>
        <taxon>Burkholderiales</taxon>
        <taxon>Comamonadaceae</taxon>
        <taxon>Ottowia</taxon>
    </lineage>
</organism>
<dbReference type="Proteomes" id="UP001589834">
    <property type="component" value="Unassembled WGS sequence"/>
</dbReference>
<dbReference type="Pfam" id="PF07244">
    <property type="entry name" value="POTRA"/>
    <property type="match status" value="1"/>
</dbReference>
<evidence type="ECO:0000256" key="1">
    <source>
        <dbReference type="ARBA" id="ARBA00004370"/>
    </source>
</evidence>
<feature type="domain" description="Bacterial surface antigen (D15)" evidence="8">
    <location>
        <begin position="317"/>
        <end position="619"/>
    </location>
</feature>
<dbReference type="InterPro" id="IPR039910">
    <property type="entry name" value="D15-like"/>
</dbReference>
<evidence type="ECO:0000256" key="3">
    <source>
        <dbReference type="ARBA" id="ARBA00022692"/>
    </source>
</evidence>
<evidence type="ECO:0000256" key="2">
    <source>
        <dbReference type="ARBA" id="ARBA00022452"/>
    </source>
</evidence>
<dbReference type="PANTHER" id="PTHR12815:SF47">
    <property type="entry name" value="TRANSLOCATION AND ASSEMBLY MODULE SUBUNIT TAMA"/>
    <property type="match status" value="1"/>
</dbReference>
<proteinExistence type="predicted"/>
<dbReference type="InterPro" id="IPR000184">
    <property type="entry name" value="Bac_surfAg_D15"/>
</dbReference>
<dbReference type="PROSITE" id="PS51318">
    <property type="entry name" value="TAT"/>
    <property type="match status" value="1"/>
</dbReference>
<evidence type="ECO:0000256" key="7">
    <source>
        <dbReference type="SAM" id="SignalP"/>
    </source>
</evidence>
<feature type="chain" id="PRO_5046005236" evidence="7">
    <location>
        <begin position="30"/>
        <end position="629"/>
    </location>
</feature>
<evidence type="ECO:0000259" key="8">
    <source>
        <dbReference type="Pfam" id="PF01103"/>
    </source>
</evidence>
<dbReference type="Gene3D" id="2.40.160.50">
    <property type="entry name" value="membrane protein fhac: a member of the omp85/tpsb transporter family"/>
    <property type="match status" value="1"/>
</dbReference>
<comment type="caution">
    <text evidence="10">The sequence shown here is derived from an EMBL/GenBank/DDBJ whole genome shotgun (WGS) entry which is preliminary data.</text>
</comment>